<dbReference type="RefSeq" id="WP_102521856.1">
    <property type="nucleotide sequence ID" value="NZ_LT960611.1"/>
</dbReference>
<dbReference type="CDD" id="cd18773">
    <property type="entry name" value="PDC1_HK_sensor"/>
    <property type="match status" value="1"/>
</dbReference>
<name>A0A2N8ZB86_9VIBR</name>
<feature type="domain" description="GGDEF" evidence="4">
    <location>
        <begin position="358"/>
        <end position="490"/>
    </location>
</feature>
<dbReference type="AlphaFoldDB" id="A0A2N8ZB86"/>
<dbReference type="GO" id="GO:1902201">
    <property type="term" value="P:negative regulation of bacterial-type flagellum-dependent cell motility"/>
    <property type="evidence" value="ECO:0007669"/>
    <property type="project" value="TreeGrafter"/>
</dbReference>
<dbReference type="Proteomes" id="UP000235828">
    <property type="component" value="Chromosome A"/>
</dbReference>
<dbReference type="EC" id="2.7.7.65" evidence="1"/>
<feature type="transmembrane region" description="Helical" evidence="3">
    <location>
        <begin position="12"/>
        <end position="33"/>
    </location>
</feature>
<feature type="transmembrane region" description="Helical" evidence="3">
    <location>
        <begin position="301"/>
        <end position="321"/>
    </location>
</feature>
<dbReference type="InterPro" id="IPR000160">
    <property type="entry name" value="GGDEF_dom"/>
</dbReference>
<keyword evidence="3" id="KW-1133">Transmembrane helix</keyword>
<evidence type="ECO:0000259" key="4">
    <source>
        <dbReference type="PROSITE" id="PS50887"/>
    </source>
</evidence>
<evidence type="ECO:0000313" key="5">
    <source>
        <dbReference type="EMBL" id="SON49143.1"/>
    </source>
</evidence>
<evidence type="ECO:0000256" key="3">
    <source>
        <dbReference type="SAM" id="Phobius"/>
    </source>
</evidence>
<dbReference type="PANTHER" id="PTHR45138">
    <property type="entry name" value="REGULATORY COMPONENTS OF SENSORY TRANSDUCTION SYSTEM"/>
    <property type="match status" value="1"/>
</dbReference>
<dbReference type="KEGG" id="vta:A1164"/>
<dbReference type="GO" id="GO:0043709">
    <property type="term" value="P:cell adhesion involved in single-species biofilm formation"/>
    <property type="evidence" value="ECO:0007669"/>
    <property type="project" value="TreeGrafter"/>
</dbReference>
<dbReference type="PANTHER" id="PTHR45138:SF9">
    <property type="entry name" value="DIGUANYLATE CYCLASE DGCM-RELATED"/>
    <property type="match status" value="1"/>
</dbReference>
<organism evidence="5 6">
    <name type="scientific">Vibrio tapetis subsp. tapetis</name>
    <dbReference type="NCBI Taxonomy" id="1671868"/>
    <lineage>
        <taxon>Bacteria</taxon>
        <taxon>Pseudomonadati</taxon>
        <taxon>Pseudomonadota</taxon>
        <taxon>Gammaproteobacteria</taxon>
        <taxon>Vibrionales</taxon>
        <taxon>Vibrionaceae</taxon>
        <taxon>Vibrio</taxon>
    </lineage>
</organism>
<gene>
    <name evidence="5" type="ORF">VTAP4600_A1164</name>
</gene>
<keyword evidence="3" id="KW-0472">Membrane</keyword>
<dbReference type="EMBL" id="LT960611">
    <property type="protein sequence ID" value="SON49143.1"/>
    <property type="molecule type" value="Genomic_DNA"/>
</dbReference>
<keyword evidence="6" id="KW-1185">Reference proteome</keyword>
<dbReference type="SMART" id="SM00267">
    <property type="entry name" value="GGDEF"/>
    <property type="match status" value="1"/>
</dbReference>
<evidence type="ECO:0000313" key="6">
    <source>
        <dbReference type="Proteomes" id="UP000235828"/>
    </source>
</evidence>
<reference evidence="5 6" key="1">
    <citation type="submission" date="2017-10" db="EMBL/GenBank/DDBJ databases">
        <authorList>
            <person name="Banno H."/>
            <person name="Chua N.-H."/>
        </authorList>
    </citation>
    <scope>NUCLEOTIDE SEQUENCE [LARGE SCALE GENOMIC DNA]</scope>
    <source>
        <strain evidence="5">Vibrio tapetis CECT4600</strain>
    </source>
</reference>
<dbReference type="SUPFAM" id="SSF55073">
    <property type="entry name" value="Nucleotide cyclase"/>
    <property type="match status" value="1"/>
</dbReference>
<protein>
    <recommendedName>
        <fullName evidence="1">diguanylate cyclase</fullName>
        <ecNumber evidence="1">2.7.7.65</ecNumber>
    </recommendedName>
</protein>
<comment type="catalytic activity">
    <reaction evidence="2">
        <text>2 GTP = 3',3'-c-di-GMP + 2 diphosphate</text>
        <dbReference type="Rhea" id="RHEA:24898"/>
        <dbReference type="ChEBI" id="CHEBI:33019"/>
        <dbReference type="ChEBI" id="CHEBI:37565"/>
        <dbReference type="ChEBI" id="CHEBI:58805"/>
        <dbReference type="EC" id="2.7.7.65"/>
    </reaction>
</comment>
<evidence type="ECO:0000256" key="1">
    <source>
        <dbReference type="ARBA" id="ARBA00012528"/>
    </source>
</evidence>
<dbReference type="InterPro" id="IPR050469">
    <property type="entry name" value="Diguanylate_Cyclase"/>
</dbReference>
<dbReference type="InterPro" id="IPR029787">
    <property type="entry name" value="Nucleotide_cyclase"/>
</dbReference>
<evidence type="ECO:0000256" key="2">
    <source>
        <dbReference type="ARBA" id="ARBA00034247"/>
    </source>
</evidence>
<dbReference type="CDD" id="cd01949">
    <property type="entry name" value="GGDEF"/>
    <property type="match status" value="1"/>
</dbReference>
<dbReference type="Pfam" id="PF00990">
    <property type="entry name" value="GGDEF"/>
    <property type="match status" value="1"/>
</dbReference>
<dbReference type="PROSITE" id="PS50887">
    <property type="entry name" value="GGDEF"/>
    <property type="match status" value="1"/>
</dbReference>
<dbReference type="NCBIfam" id="TIGR00254">
    <property type="entry name" value="GGDEF"/>
    <property type="match status" value="1"/>
</dbReference>
<dbReference type="InterPro" id="IPR043128">
    <property type="entry name" value="Rev_trsase/Diguanyl_cyclase"/>
</dbReference>
<dbReference type="OrthoDB" id="9812260at2"/>
<dbReference type="GO" id="GO:0052621">
    <property type="term" value="F:diguanylate cyclase activity"/>
    <property type="evidence" value="ECO:0007669"/>
    <property type="project" value="UniProtKB-EC"/>
</dbReference>
<dbReference type="GO" id="GO:0005886">
    <property type="term" value="C:plasma membrane"/>
    <property type="evidence" value="ECO:0007669"/>
    <property type="project" value="TreeGrafter"/>
</dbReference>
<sequence>MIKKDHYFSLRFIALAPAAILVSTILIIIFIYIQRLEQAVEHQYKYIETSLTRAGKIATTIDYSLGSIPGHNEPVLMTHDGMIKDGLCRILPKDAVLRSKIKNDDLPSVEIDYMIVGRPETCKLNSPLYQSLQNKITSAKLLSFFQDIDFNIDGVRFVDRLGFVISSPRAFSQHLNSDQLDNMIGGPAWQKATMNRRVISVFGPHISFDNPDEIISVMTSVYSGKSFEGVLTVDLDLKRLLNRHSQVSGDIKLIGQFNAIDFRAVSFERELKLEGMMHNHALAYQWHFKDELVAFLVAEKYALAICIFLYSLVVVSLFYFNSRIERTYYKRMASHDPMTGLLNRRGMENYWYDSHFKQYLALATLDVDDFKTINDRFGHDVGDDAICYVANQMMANISSKDAVARFGGEEFVVCVTGEDKDALISVIERLRSAISEGSCEALDGGCTLSGGLVLVDSNQNYSFSYLLKQADRLLYQAKTTGKNKLISSDKLANNSM</sequence>
<proteinExistence type="predicted"/>
<accession>A0A2N8ZB86</accession>
<dbReference type="Gene3D" id="3.30.70.270">
    <property type="match status" value="1"/>
</dbReference>
<keyword evidence="3" id="KW-0812">Transmembrane</keyword>